<accession>A0ABZ1ZSQ4</accession>
<dbReference type="InterPro" id="IPR001279">
    <property type="entry name" value="Metallo-B-lactamas"/>
</dbReference>
<evidence type="ECO:0000256" key="4">
    <source>
        <dbReference type="ARBA" id="ARBA00033751"/>
    </source>
</evidence>
<dbReference type="InterPro" id="IPR044097">
    <property type="entry name" value="Bds1/SdsA1_MBL-fold"/>
</dbReference>
<dbReference type="Gene3D" id="3.60.15.30">
    <property type="entry name" value="Metallo-beta-lactamase domain"/>
    <property type="match status" value="1"/>
</dbReference>
<proteinExistence type="inferred from homology"/>
<name>A0ABZ1ZSQ4_STRAQ</name>
<evidence type="ECO:0000256" key="3">
    <source>
        <dbReference type="ARBA" id="ARBA00022833"/>
    </source>
</evidence>
<evidence type="ECO:0000256" key="1">
    <source>
        <dbReference type="ARBA" id="ARBA00022723"/>
    </source>
</evidence>
<keyword evidence="1" id="KW-0479">Metal-binding</keyword>
<dbReference type="Pfam" id="PF14864">
    <property type="entry name" value="Alkyl_sulf_C"/>
    <property type="match status" value="1"/>
</dbReference>
<dbReference type="InterPro" id="IPR038536">
    <property type="entry name" value="Alkyl/aryl-sulf_dimr_sf"/>
</dbReference>
<evidence type="ECO:0000256" key="2">
    <source>
        <dbReference type="ARBA" id="ARBA00022801"/>
    </source>
</evidence>
<comment type="similarity">
    <text evidence="4">Belongs to the metallo-beta-lactamase superfamily. Type III sulfatase family.</text>
</comment>
<dbReference type="InterPro" id="IPR052195">
    <property type="entry name" value="Bact_Alkyl/Aryl-Sulfatase"/>
</dbReference>
<dbReference type="Gene3D" id="1.25.40.880">
    <property type="entry name" value="Alkyl sulfatase, dimerisation domain"/>
    <property type="match status" value="1"/>
</dbReference>
<evidence type="ECO:0000259" key="5">
    <source>
        <dbReference type="SMART" id="SM00849"/>
    </source>
</evidence>
<dbReference type="CDD" id="cd07710">
    <property type="entry name" value="arylsulfatase_Sdsa1-like_MBL-fold"/>
    <property type="match status" value="1"/>
</dbReference>
<dbReference type="InterPro" id="IPR029229">
    <property type="entry name" value="Alkyl_sulf_C"/>
</dbReference>
<keyword evidence="3" id="KW-0862">Zinc</keyword>
<dbReference type="Gene3D" id="3.30.1050.10">
    <property type="entry name" value="SCP2 sterol-binding domain"/>
    <property type="match status" value="1"/>
</dbReference>
<dbReference type="SUPFAM" id="SSF56281">
    <property type="entry name" value="Metallo-hydrolase/oxidoreductase"/>
    <property type="match status" value="1"/>
</dbReference>
<dbReference type="SMART" id="SM00849">
    <property type="entry name" value="Lactamase_B"/>
    <property type="match status" value="1"/>
</dbReference>
<feature type="domain" description="Metallo-beta-lactamase" evidence="5">
    <location>
        <begin position="87"/>
        <end position="305"/>
    </location>
</feature>
<dbReference type="InterPro" id="IPR029228">
    <property type="entry name" value="Alkyl_sulf_dimr"/>
</dbReference>
<dbReference type="InterPro" id="IPR036866">
    <property type="entry name" value="RibonucZ/Hydroxyglut_hydro"/>
</dbReference>
<dbReference type="PANTHER" id="PTHR43223:SF1">
    <property type="entry name" value="ALKYL_ARYL-SULFATASE BDS1"/>
    <property type="match status" value="1"/>
</dbReference>
<dbReference type="PANTHER" id="PTHR43223">
    <property type="entry name" value="ALKYL/ARYL-SULFATASE"/>
    <property type="match status" value="1"/>
</dbReference>
<dbReference type="Proteomes" id="UP001431926">
    <property type="component" value="Chromosome"/>
</dbReference>
<dbReference type="Pfam" id="PF14863">
    <property type="entry name" value="Alkyl_sulf_dimr"/>
    <property type="match status" value="1"/>
</dbReference>
<gene>
    <name evidence="6" type="ORF">OG367_36695</name>
</gene>
<reference evidence="6" key="1">
    <citation type="submission" date="2022-10" db="EMBL/GenBank/DDBJ databases">
        <title>The complete genomes of actinobacterial strains from the NBC collection.</title>
        <authorList>
            <person name="Joergensen T.S."/>
            <person name="Alvarez Arevalo M."/>
            <person name="Sterndorff E.B."/>
            <person name="Faurdal D."/>
            <person name="Vuksanovic O."/>
            <person name="Mourched A.-S."/>
            <person name="Charusanti P."/>
            <person name="Shaw S."/>
            <person name="Blin K."/>
            <person name="Weber T."/>
        </authorList>
    </citation>
    <scope>NUCLEOTIDE SEQUENCE</scope>
    <source>
        <strain evidence="6">NBC_01436</strain>
    </source>
</reference>
<keyword evidence="7" id="KW-1185">Reference proteome</keyword>
<protein>
    <submittedName>
        <fullName evidence="6">MBL fold metallo-hydrolase</fullName>
    </submittedName>
</protein>
<organism evidence="6 7">
    <name type="scientific">Streptomyces anulatus</name>
    <name type="common">Streptomyces chrysomallus</name>
    <dbReference type="NCBI Taxonomy" id="1892"/>
    <lineage>
        <taxon>Bacteria</taxon>
        <taxon>Bacillati</taxon>
        <taxon>Actinomycetota</taxon>
        <taxon>Actinomycetes</taxon>
        <taxon>Kitasatosporales</taxon>
        <taxon>Streptomycetaceae</taxon>
        <taxon>Streptomyces</taxon>
    </lineage>
</organism>
<dbReference type="InterPro" id="IPR036527">
    <property type="entry name" value="SCP2_sterol-bd_dom_sf"/>
</dbReference>
<evidence type="ECO:0000313" key="6">
    <source>
        <dbReference type="EMBL" id="WUX41430.1"/>
    </source>
</evidence>
<dbReference type="EMBL" id="CP109491">
    <property type="protein sequence ID" value="WUX41430.1"/>
    <property type="molecule type" value="Genomic_DNA"/>
</dbReference>
<sequence>MTGDTAPDFADRTDFEDADRGLVAGPANAKITADDGRVVWDFEATAFLQNDCPDTADPSLWRQSQLCARAGLYEVTEGIYQIRGFDLSNMTLIEGERGVVVVDPLVSQECAAEGLALYRAHRGERPVTAVLFTHSHIDHFGGTLGVMGPDDDIPIVAPEGFMEHSVAENVYAGTAMLRRGVYHTGAGLEPGPRGLIGVGLGFTASQGLPSLLPPTLQITRTGQEEHFDGVLFRFQLTPDTEAPSELNFHLPERRALCMAENATHNLHNILTLRGALVRDARIWSRYLTEAIGLFAADSDVLFASHHWPTWDTERLTTFLSEQRDLYGYLHDQTLRLLNQGHTGTEIAEMIELPPRLAGAWHTRGYYGSVSHNVKAIYQRYMGWYDGHPSSLWEHPPTASARRYVACMGGLGSVLTKARSYVDEGDLRFAAQLLKHATFAAPEDTRAKELLAETFERLGHGSECGTWRNNYLSAADELRNGVKPFAITTGSMATALSVEQVFDSLAIRVNGPKAWNHSLTALWRFTDLDQTYRTSLHNGVLVHHPVTAASTEGADLTLTLTRPQLMGMLTGRGLDGIDHTGDPNVLATLMSVLDEPDPEFAIVTP</sequence>
<dbReference type="Pfam" id="PF00753">
    <property type="entry name" value="Lactamase_B"/>
    <property type="match status" value="1"/>
</dbReference>
<keyword evidence="2" id="KW-0378">Hydrolase</keyword>
<dbReference type="SUPFAM" id="SSF55718">
    <property type="entry name" value="SCP-like"/>
    <property type="match status" value="1"/>
</dbReference>
<evidence type="ECO:0000313" key="7">
    <source>
        <dbReference type="Proteomes" id="UP001431926"/>
    </source>
</evidence>